<feature type="domain" description="Metallo-beta-lactamase" evidence="1">
    <location>
        <begin position="26"/>
        <end position="279"/>
    </location>
</feature>
<dbReference type="SUPFAM" id="SSF56281">
    <property type="entry name" value="Metallo-hydrolase/oxidoreductase"/>
    <property type="match status" value="1"/>
</dbReference>
<evidence type="ECO:0000313" key="3">
    <source>
        <dbReference type="Proteomes" id="UP000192505"/>
    </source>
</evidence>
<dbReference type="PANTHER" id="PTHR30619:SF1">
    <property type="entry name" value="RECOMBINATION PROTEIN 2"/>
    <property type="match status" value="1"/>
</dbReference>
<dbReference type="Pfam" id="PF00753">
    <property type="entry name" value="Lactamase_B"/>
    <property type="match status" value="1"/>
</dbReference>
<accession>A0A1W9KZK1</accession>
<dbReference type="EMBL" id="MTEI01000001">
    <property type="protein sequence ID" value="OQW90171.1"/>
    <property type="molecule type" value="Genomic_DNA"/>
</dbReference>
<evidence type="ECO:0000259" key="1">
    <source>
        <dbReference type="Pfam" id="PF00753"/>
    </source>
</evidence>
<name>A0A1W9KZK1_9BURK</name>
<comment type="caution">
    <text evidence="2">The sequence shown here is derived from an EMBL/GenBank/DDBJ whole genome shotgun (WGS) entry which is preliminary data.</text>
</comment>
<proteinExistence type="predicted"/>
<dbReference type="Proteomes" id="UP000192505">
    <property type="component" value="Unassembled WGS sequence"/>
</dbReference>
<dbReference type="AlphaFoldDB" id="A0A1W9KZK1"/>
<protein>
    <recommendedName>
        <fullName evidence="1">Metallo-beta-lactamase domain-containing protein</fullName>
    </recommendedName>
</protein>
<organism evidence="2 3">
    <name type="scientific">Rhodoferax ferrireducens</name>
    <dbReference type="NCBI Taxonomy" id="192843"/>
    <lineage>
        <taxon>Bacteria</taxon>
        <taxon>Pseudomonadati</taxon>
        <taxon>Pseudomonadota</taxon>
        <taxon>Betaproteobacteria</taxon>
        <taxon>Burkholderiales</taxon>
        <taxon>Comamonadaceae</taxon>
        <taxon>Rhodoferax</taxon>
    </lineage>
</organism>
<dbReference type="PANTHER" id="PTHR30619">
    <property type="entry name" value="DNA INTERNALIZATION/COMPETENCE PROTEIN COMEC/REC2"/>
    <property type="match status" value="1"/>
</dbReference>
<dbReference type="Gene3D" id="3.60.15.10">
    <property type="entry name" value="Ribonuclease Z/Hydroxyacylglutathione hydrolase-like"/>
    <property type="match status" value="1"/>
</dbReference>
<dbReference type="InterPro" id="IPR036866">
    <property type="entry name" value="RibonucZ/Hydroxyglut_hydro"/>
</dbReference>
<dbReference type="InterPro" id="IPR001279">
    <property type="entry name" value="Metallo-B-lactamas"/>
</dbReference>
<evidence type="ECO:0000313" key="2">
    <source>
        <dbReference type="EMBL" id="OQW90171.1"/>
    </source>
</evidence>
<gene>
    <name evidence="2" type="ORF">BWK72_02860</name>
</gene>
<sequence length="356" mass="38939">MFRIHMLAADHGDCLWVEYGISQPPKRILIDAGTVGTWARSLLPKIKAVTEAEGKCSFELFVVTHVDADHIGGAIEFLKQAPTLGVTIKEVWFNGYFHLSNTTPALLGAKQGEMLTPLVQNGPWAWNKRFKGLAAMVPDAGKLPTFTFSGLKITLLSPTFDKLQKLKPQWEKEVRKAGLVPGHAYKLQDVLPDGFLGGDVEDWANAKFVEDKTAPNGSSIAFLAEYGGKRVLFGADAHPGVLLQNQQRLPATARAKPLDAFKLPHHASKNNVSKALVAAFPAVHYLVSTNGGTFHHPDKEAIARVLMGQKAASKTLHFNCPSDENEVWKSVSLQHISKWNYQANYGTSAGGWVVNL</sequence>
<reference evidence="2 3" key="1">
    <citation type="submission" date="2017-01" db="EMBL/GenBank/DDBJ databases">
        <title>Novel large sulfur bacteria in the metagenomes of groundwater-fed chemosynthetic microbial mats in the Lake Huron basin.</title>
        <authorList>
            <person name="Sharrar A.M."/>
            <person name="Flood B.E."/>
            <person name="Bailey J.V."/>
            <person name="Jones D.S."/>
            <person name="Biddanda B."/>
            <person name="Ruberg S.A."/>
            <person name="Marcus D.N."/>
            <person name="Dick G.J."/>
        </authorList>
    </citation>
    <scope>NUCLEOTIDE SEQUENCE [LARGE SCALE GENOMIC DNA]</scope>
    <source>
        <strain evidence="2">A7</strain>
    </source>
</reference>
<dbReference type="InterPro" id="IPR052159">
    <property type="entry name" value="Competence_DNA_uptake"/>
</dbReference>